<accession>A0A0R3N1S5</accession>
<dbReference type="EMBL" id="LLYB01000046">
    <property type="protein sequence ID" value="KRR26324.1"/>
    <property type="molecule type" value="Genomic_DNA"/>
</dbReference>
<gene>
    <name evidence="10" type="ORF">CQ14_02095</name>
</gene>
<evidence type="ECO:0000256" key="3">
    <source>
        <dbReference type="ARBA" id="ARBA00022475"/>
    </source>
</evidence>
<dbReference type="Pfam" id="PF00005">
    <property type="entry name" value="ABC_tran"/>
    <property type="match status" value="1"/>
</dbReference>
<evidence type="ECO:0000256" key="8">
    <source>
        <dbReference type="ARBA" id="ARBA00024722"/>
    </source>
</evidence>
<keyword evidence="7" id="KW-0472">Membrane</keyword>
<dbReference type="Proteomes" id="UP000051660">
    <property type="component" value="Unassembled WGS sequence"/>
</dbReference>
<dbReference type="SUPFAM" id="SSF52540">
    <property type="entry name" value="P-loop containing nucleoside triphosphate hydrolases"/>
    <property type="match status" value="1"/>
</dbReference>
<dbReference type="InterPro" id="IPR003593">
    <property type="entry name" value="AAA+_ATPase"/>
</dbReference>
<organism evidence="10 11">
    <name type="scientific">Bradyrhizobium lablabi</name>
    <dbReference type="NCBI Taxonomy" id="722472"/>
    <lineage>
        <taxon>Bacteria</taxon>
        <taxon>Pseudomonadati</taxon>
        <taxon>Pseudomonadota</taxon>
        <taxon>Alphaproteobacteria</taxon>
        <taxon>Hyphomicrobiales</taxon>
        <taxon>Nitrobacteraceae</taxon>
        <taxon>Bradyrhizobium</taxon>
    </lineage>
</organism>
<name>A0A0R3N1S5_9BRAD</name>
<dbReference type="AlphaFoldDB" id="A0A0R3N1S5"/>
<dbReference type="Pfam" id="PF08402">
    <property type="entry name" value="TOBE_2"/>
    <property type="match status" value="1"/>
</dbReference>
<evidence type="ECO:0000256" key="1">
    <source>
        <dbReference type="ARBA" id="ARBA00005417"/>
    </source>
</evidence>
<evidence type="ECO:0000256" key="6">
    <source>
        <dbReference type="ARBA" id="ARBA00022967"/>
    </source>
</evidence>
<dbReference type="GO" id="GO:0055052">
    <property type="term" value="C:ATP-binding cassette (ABC) transporter complex, substrate-binding subunit-containing"/>
    <property type="evidence" value="ECO:0007669"/>
    <property type="project" value="TreeGrafter"/>
</dbReference>
<comment type="function">
    <text evidence="8">Involved in beta-(1--&gt;2)glucan export. Transmembrane domains (TMD) form a pore in the inner membrane and the ATP-binding domain (NBD) is responsible for energy generation.</text>
</comment>
<dbReference type="Gene3D" id="2.40.50.140">
    <property type="entry name" value="Nucleic acid-binding proteins"/>
    <property type="match status" value="1"/>
</dbReference>
<keyword evidence="3" id="KW-1003">Cell membrane</keyword>
<dbReference type="PANTHER" id="PTHR43875">
    <property type="entry name" value="MALTODEXTRIN IMPORT ATP-BINDING PROTEIN MSMX"/>
    <property type="match status" value="1"/>
</dbReference>
<evidence type="ECO:0000259" key="9">
    <source>
        <dbReference type="PROSITE" id="PS50893"/>
    </source>
</evidence>
<dbReference type="InterPro" id="IPR012340">
    <property type="entry name" value="NA-bd_OB-fold"/>
</dbReference>
<dbReference type="GO" id="GO:0022857">
    <property type="term" value="F:transmembrane transporter activity"/>
    <property type="evidence" value="ECO:0007669"/>
    <property type="project" value="InterPro"/>
</dbReference>
<evidence type="ECO:0000256" key="7">
    <source>
        <dbReference type="ARBA" id="ARBA00023136"/>
    </source>
</evidence>
<dbReference type="Gene3D" id="2.40.50.100">
    <property type="match status" value="1"/>
</dbReference>
<dbReference type="InterPro" id="IPR047641">
    <property type="entry name" value="ABC_transpr_MalK/UgpC-like"/>
</dbReference>
<dbReference type="InterPro" id="IPR027417">
    <property type="entry name" value="P-loop_NTPase"/>
</dbReference>
<dbReference type="PANTHER" id="PTHR43875:SF15">
    <property type="entry name" value="TREHALOSE IMPORT ATP-BINDING PROTEIN SUGC"/>
    <property type="match status" value="1"/>
</dbReference>
<keyword evidence="6" id="KW-1278">Translocase</keyword>
<dbReference type="InterPro" id="IPR003439">
    <property type="entry name" value="ABC_transporter-like_ATP-bd"/>
</dbReference>
<reference evidence="10 11" key="1">
    <citation type="submission" date="2014-03" db="EMBL/GenBank/DDBJ databases">
        <title>Bradyrhizobium valentinum sp. nov., isolated from effective nodules of Lupinus mariae-josephae, a lupine endemic of basic-lime soils in Eastern Spain.</title>
        <authorList>
            <person name="Duran D."/>
            <person name="Rey L."/>
            <person name="Navarro A."/>
            <person name="Busquets A."/>
            <person name="Imperial J."/>
            <person name="Ruiz-Argueso T."/>
        </authorList>
    </citation>
    <scope>NUCLEOTIDE SEQUENCE [LARGE SCALE GENOMIC DNA]</scope>
    <source>
        <strain evidence="10 11">CCBAU 23086</strain>
    </source>
</reference>
<dbReference type="InterPro" id="IPR008995">
    <property type="entry name" value="Mo/tungstate-bd_C_term_dom"/>
</dbReference>
<dbReference type="GO" id="GO:0005524">
    <property type="term" value="F:ATP binding"/>
    <property type="evidence" value="ECO:0007669"/>
    <property type="project" value="UniProtKB-KW"/>
</dbReference>
<proteinExistence type="inferred from homology"/>
<evidence type="ECO:0000256" key="5">
    <source>
        <dbReference type="ARBA" id="ARBA00022840"/>
    </source>
</evidence>
<keyword evidence="2" id="KW-0813">Transport</keyword>
<dbReference type="PROSITE" id="PS50893">
    <property type="entry name" value="ABC_TRANSPORTER_2"/>
    <property type="match status" value="1"/>
</dbReference>
<dbReference type="RefSeq" id="WP_057856994.1">
    <property type="nucleotide sequence ID" value="NZ_LLYB01000046.1"/>
</dbReference>
<evidence type="ECO:0000256" key="4">
    <source>
        <dbReference type="ARBA" id="ARBA00022741"/>
    </source>
</evidence>
<keyword evidence="4" id="KW-0547">Nucleotide-binding</keyword>
<comment type="caution">
    <text evidence="10">The sequence shown here is derived from an EMBL/GenBank/DDBJ whole genome shotgun (WGS) entry which is preliminary data.</text>
</comment>
<feature type="domain" description="ABC transporter" evidence="9">
    <location>
        <begin position="4"/>
        <end position="233"/>
    </location>
</feature>
<dbReference type="OrthoDB" id="9767663at2"/>
<keyword evidence="5 10" id="KW-0067">ATP-binding</keyword>
<dbReference type="Gene3D" id="3.40.50.300">
    <property type="entry name" value="P-loop containing nucleotide triphosphate hydrolases"/>
    <property type="match status" value="1"/>
</dbReference>
<dbReference type="SMART" id="SM00382">
    <property type="entry name" value="AAA"/>
    <property type="match status" value="1"/>
</dbReference>
<evidence type="ECO:0000313" key="10">
    <source>
        <dbReference type="EMBL" id="KRR26324.1"/>
    </source>
</evidence>
<dbReference type="InterPro" id="IPR013611">
    <property type="entry name" value="Transp-assoc_OB_typ2"/>
</dbReference>
<dbReference type="GO" id="GO:0016887">
    <property type="term" value="F:ATP hydrolysis activity"/>
    <property type="evidence" value="ECO:0007669"/>
    <property type="project" value="InterPro"/>
</dbReference>
<protein>
    <submittedName>
        <fullName evidence="10">ABC transporter ATP-binding protein</fullName>
    </submittedName>
</protein>
<evidence type="ECO:0000313" key="11">
    <source>
        <dbReference type="Proteomes" id="UP000051660"/>
    </source>
</evidence>
<dbReference type="SUPFAM" id="SSF50331">
    <property type="entry name" value="MOP-like"/>
    <property type="match status" value="1"/>
</dbReference>
<comment type="similarity">
    <text evidence="1">Belongs to the ABC transporter superfamily.</text>
</comment>
<evidence type="ECO:0000256" key="2">
    <source>
        <dbReference type="ARBA" id="ARBA00022448"/>
    </source>
</evidence>
<sequence length="367" mass="38996">MARLELKSVGKSFGAARPADGVSLTVEPGEIVVVFGPSGSGKTVLLRMIAGMFEPDEGEILVGGRSIVGAAPERRGIGMAFQNFALFPHMTARDNIASGLGARAAASDAAPRVEAISRLLKIEHVLGHAPRELSNGQKQRTALARALIGYPDVLLLDDPLRNVDAKLRYEMRLELPNLLRRGAAAVLYVTQDYREAMAIADRIAVLVDGRLEQVASAEQIYVTPASVAVARLFGDPSINLAEVTPFAEHGTLSAMVSGAKVRLGSADGHLPDCPCWLGVRPEDLVISVSASEDAIPAHILAVTPMHEKAVLLLRLSDGTEWLTALPPDAPHGAANDAVFVRFAPEAALLFDRATGLRIGLSHRRQAA</sequence>